<feature type="domain" description="Myb-like" evidence="5">
    <location>
        <begin position="44"/>
        <end position="92"/>
    </location>
</feature>
<dbReference type="SMART" id="SM00717">
    <property type="entry name" value="SANT"/>
    <property type="match status" value="1"/>
</dbReference>
<dbReference type="InterPro" id="IPR009057">
    <property type="entry name" value="Homeodomain-like_sf"/>
</dbReference>
<accession>A0A146K442</accession>
<keyword evidence="3" id="KW-0539">Nucleus</keyword>
<reference evidence="6" key="1">
    <citation type="submission" date="2015-07" db="EMBL/GenBank/DDBJ databases">
        <title>Adaptation to a free-living lifestyle via gene acquisitions in the diplomonad Trepomonas sp. PC1.</title>
        <authorList>
            <person name="Xu F."/>
            <person name="Jerlstrom-Hultqvist J."/>
            <person name="Kolisko M."/>
            <person name="Simpson A.G.B."/>
            <person name="Roger A.J."/>
            <person name="Svard S.G."/>
            <person name="Andersson J.O."/>
        </authorList>
    </citation>
    <scope>NUCLEOTIDE SEQUENCE</scope>
    <source>
        <strain evidence="6">PC1</strain>
    </source>
</reference>
<evidence type="ECO:0000256" key="3">
    <source>
        <dbReference type="ARBA" id="ARBA00023242"/>
    </source>
</evidence>
<dbReference type="InterPro" id="IPR001005">
    <property type="entry name" value="SANT/Myb"/>
</dbReference>
<protein>
    <submittedName>
        <fullName evidence="6">Myb-like DNA-binding domain-containing protein</fullName>
    </submittedName>
</protein>
<dbReference type="GO" id="GO:0003677">
    <property type="term" value="F:DNA binding"/>
    <property type="evidence" value="ECO:0007669"/>
    <property type="project" value="UniProtKB-KW"/>
</dbReference>
<dbReference type="AlphaFoldDB" id="A0A146K442"/>
<name>A0A146K442_9EUKA</name>
<evidence type="ECO:0000256" key="1">
    <source>
        <dbReference type="ARBA" id="ARBA00023015"/>
    </source>
</evidence>
<organism evidence="6">
    <name type="scientific">Trepomonas sp. PC1</name>
    <dbReference type="NCBI Taxonomy" id="1076344"/>
    <lineage>
        <taxon>Eukaryota</taxon>
        <taxon>Metamonada</taxon>
        <taxon>Diplomonadida</taxon>
        <taxon>Hexamitidae</taxon>
        <taxon>Hexamitinae</taxon>
        <taxon>Trepomonas</taxon>
    </lineage>
</organism>
<dbReference type="NCBIfam" id="TIGR01557">
    <property type="entry name" value="myb_SHAQKYF"/>
    <property type="match status" value="1"/>
</dbReference>
<sequence length="300" mass="34338">NLLQQLADGMFSNNQVDEKQQNQSIGTDSIIQMIQENTTKEKQSRIAWSTFEQLQFLNALNKYGPNSRQIQSNVQTRNVNQIQSHIQKHHQKIEQIKAKNEKSIKQNAGLVAQNFTMKMMAFSKVDNISLNMIEQSVKYPGQYTNALTISYDGPLTITLTTLAKAAQIINKMFNTNLQFFGYDIEIQKAISGKIPLNDRTINIFCDVNKENVIEKDGINIKQLAYYCESYLVMWVMLAAQNGLVTAIKKYLNVIKLLESIEEHEYHFKLCSQFGVDSEQALMVLFVTKVLKCANTYDIEQ</sequence>
<dbReference type="SUPFAM" id="SSF46689">
    <property type="entry name" value="Homeodomain-like"/>
    <property type="match status" value="1"/>
</dbReference>
<keyword evidence="1" id="KW-0805">Transcription regulation</keyword>
<evidence type="ECO:0000256" key="2">
    <source>
        <dbReference type="ARBA" id="ARBA00023163"/>
    </source>
</evidence>
<evidence type="ECO:0000256" key="4">
    <source>
        <dbReference type="SAM" id="Coils"/>
    </source>
</evidence>
<dbReference type="CDD" id="cd00167">
    <property type="entry name" value="SANT"/>
    <property type="match status" value="1"/>
</dbReference>
<dbReference type="InterPro" id="IPR006447">
    <property type="entry name" value="Myb_dom_plants"/>
</dbReference>
<feature type="coiled-coil region" evidence="4">
    <location>
        <begin position="79"/>
        <end position="106"/>
    </location>
</feature>
<dbReference type="Gene3D" id="1.10.10.60">
    <property type="entry name" value="Homeodomain-like"/>
    <property type="match status" value="1"/>
</dbReference>
<gene>
    <name evidence="6" type="ORF">TPC1_20037</name>
</gene>
<keyword evidence="6" id="KW-0238">DNA-binding</keyword>
<keyword evidence="4" id="KW-0175">Coiled coil</keyword>
<proteinExistence type="predicted"/>
<dbReference type="EMBL" id="GDID01005942">
    <property type="protein sequence ID" value="JAP90664.1"/>
    <property type="molecule type" value="Transcribed_RNA"/>
</dbReference>
<evidence type="ECO:0000259" key="5">
    <source>
        <dbReference type="SMART" id="SM00717"/>
    </source>
</evidence>
<feature type="non-terminal residue" evidence="6">
    <location>
        <position position="1"/>
    </location>
</feature>
<evidence type="ECO:0000313" key="6">
    <source>
        <dbReference type="EMBL" id="JAP90664.1"/>
    </source>
</evidence>
<keyword evidence="2" id="KW-0804">Transcription</keyword>